<dbReference type="EMBL" id="BARS01043876">
    <property type="protein sequence ID" value="GAG30149.1"/>
    <property type="molecule type" value="Genomic_DNA"/>
</dbReference>
<gene>
    <name evidence="1" type="ORF">S01H1_66363</name>
</gene>
<name>X0WGT2_9ZZZZ</name>
<organism evidence="1">
    <name type="scientific">marine sediment metagenome</name>
    <dbReference type="NCBI Taxonomy" id="412755"/>
    <lineage>
        <taxon>unclassified sequences</taxon>
        <taxon>metagenomes</taxon>
        <taxon>ecological metagenomes</taxon>
    </lineage>
</organism>
<evidence type="ECO:0000313" key="1">
    <source>
        <dbReference type="EMBL" id="GAG30149.1"/>
    </source>
</evidence>
<accession>X0WGT2</accession>
<comment type="caution">
    <text evidence="1">The sequence shown here is derived from an EMBL/GenBank/DDBJ whole genome shotgun (WGS) entry which is preliminary data.</text>
</comment>
<protein>
    <submittedName>
        <fullName evidence="1">Uncharacterized protein</fullName>
    </submittedName>
</protein>
<dbReference type="AlphaFoldDB" id="X0WGT2"/>
<reference evidence="1" key="1">
    <citation type="journal article" date="2014" name="Front. Microbiol.">
        <title>High frequency of phylogenetically diverse reductive dehalogenase-homologous genes in deep subseafloor sedimentary metagenomes.</title>
        <authorList>
            <person name="Kawai M."/>
            <person name="Futagami T."/>
            <person name="Toyoda A."/>
            <person name="Takaki Y."/>
            <person name="Nishi S."/>
            <person name="Hori S."/>
            <person name="Arai W."/>
            <person name="Tsubouchi T."/>
            <person name="Morono Y."/>
            <person name="Uchiyama I."/>
            <person name="Ito T."/>
            <person name="Fujiyama A."/>
            <person name="Inagaki F."/>
            <person name="Takami H."/>
        </authorList>
    </citation>
    <scope>NUCLEOTIDE SEQUENCE</scope>
    <source>
        <strain evidence="1">Expedition CK06-06</strain>
    </source>
</reference>
<sequence length="32" mass="3951">MKLAMKSDIKWYKTVSDKIRKYLDRQEIVHIL</sequence>
<feature type="non-terminal residue" evidence="1">
    <location>
        <position position="32"/>
    </location>
</feature>
<proteinExistence type="predicted"/>